<dbReference type="Pfam" id="PF00561">
    <property type="entry name" value="Abhydrolase_1"/>
    <property type="match status" value="1"/>
</dbReference>
<comment type="catalytic activity">
    <reaction evidence="4">
        <text>2-hydroxy-2-methylpropanenitrile = acetone + hydrogen cyanide</text>
        <dbReference type="Rhea" id="RHEA:11932"/>
        <dbReference type="ChEBI" id="CHEBI:15347"/>
        <dbReference type="ChEBI" id="CHEBI:15348"/>
        <dbReference type="ChEBI" id="CHEBI:18407"/>
    </reaction>
    <physiologicalReaction direction="left-to-right" evidence="4">
        <dbReference type="Rhea" id="RHEA:11933"/>
    </physiologicalReaction>
</comment>
<evidence type="ECO:0000313" key="24">
    <source>
        <dbReference type="EMBL" id="KAF9678432.1"/>
    </source>
</evidence>
<dbReference type="Pfam" id="PF12697">
    <property type="entry name" value="Abhydrolase_6"/>
    <property type="match status" value="2"/>
</dbReference>
<dbReference type="FunFam" id="3.40.50.1820:FF:000051">
    <property type="entry name" value="(S)-hydroxynitrile lyase"/>
    <property type="match status" value="3"/>
</dbReference>
<evidence type="ECO:0000256" key="18">
    <source>
        <dbReference type="ARBA" id="ARBA00076040"/>
    </source>
</evidence>
<comment type="catalytic activity">
    <reaction evidence="9">
        <text>acrolein + hydrogen cyanide = (2S)-2-hydroxybut-3-enenitrile</text>
        <dbReference type="Rhea" id="RHEA:77411"/>
        <dbReference type="ChEBI" id="CHEBI:15368"/>
        <dbReference type="ChEBI" id="CHEBI:18407"/>
        <dbReference type="ChEBI" id="CHEBI:197356"/>
    </reaction>
</comment>
<evidence type="ECO:0000256" key="2">
    <source>
        <dbReference type="ARBA" id="ARBA00050104"/>
    </source>
</evidence>
<organism evidence="24 25">
    <name type="scientific">Salix dunnii</name>
    <dbReference type="NCBI Taxonomy" id="1413687"/>
    <lineage>
        <taxon>Eukaryota</taxon>
        <taxon>Viridiplantae</taxon>
        <taxon>Streptophyta</taxon>
        <taxon>Embryophyta</taxon>
        <taxon>Tracheophyta</taxon>
        <taxon>Spermatophyta</taxon>
        <taxon>Magnoliopsida</taxon>
        <taxon>eudicotyledons</taxon>
        <taxon>Gunneridae</taxon>
        <taxon>Pentapetalae</taxon>
        <taxon>rosids</taxon>
        <taxon>fabids</taxon>
        <taxon>Malpighiales</taxon>
        <taxon>Salicaceae</taxon>
        <taxon>Saliceae</taxon>
        <taxon>Salix</taxon>
    </lineage>
</organism>
<dbReference type="AlphaFoldDB" id="A0A835JZH0"/>
<evidence type="ECO:0000256" key="8">
    <source>
        <dbReference type="ARBA" id="ARBA00051735"/>
    </source>
</evidence>
<evidence type="ECO:0000256" key="1">
    <source>
        <dbReference type="ARBA" id="ARBA00023239"/>
    </source>
</evidence>
<evidence type="ECO:0000256" key="10">
    <source>
        <dbReference type="ARBA" id="ARBA00052033"/>
    </source>
</evidence>
<evidence type="ECO:0000256" key="11">
    <source>
        <dbReference type="ARBA" id="ARBA00052511"/>
    </source>
</evidence>
<dbReference type="GO" id="GO:0080031">
    <property type="term" value="F:methyl salicylate esterase activity"/>
    <property type="evidence" value="ECO:0007669"/>
    <property type="project" value="TreeGrafter"/>
</dbReference>
<reference evidence="24 25" key="1">
    <citation type="submission" date="2020-10" db="EMBL/GenBank/DDBJ databases">
        <title>Plant Genome Project.</title>
        <authorList>
            <person name="Zhang R.-G."/>
        </authorList>
    </citation>
    <scope>NUCLEOTIDE SEQUENCE [LARGE SCALE GENOMIC DNA]</scope>
    <source>
        <strain evidence="24">FAFU-HL-1</strain>
        <tissue evidence="24">Leaf</tissue>
    </source>
</reference>
<evidence type="ECO:0000256" key="3">
    <source>
        <dbReference type="ARBA" id="ARBA00050241"/>
    </source>
</evidence>
<feature type="region of interest" description="Disordered" evidence="21">
    <location>
        <begin position="570"/>
        <end position="594"/>
    </location>
</feature>
<comment type="similarity">
    <text evidence="15">Belongs to the AB hydrolase superfamily. Hydroxynitrile lyase family.</text>
</comment>
<comment type="caution">
    <text evidence="24">The sequence shown here is derived from an EMBL/GenBank/DDBJ whole genome shotgun (WGS) entry which is preliminary data.</text>
</comment>
<evidence type="ECO:0000256" key="9">
    <source>
        <dbReference type="ARBA" id="ARBA00051977"/>
    </source>
</evidence>
<dbReference type="GO" id="GO:0047606">
    <property type="term" value="F:(S)-hydroxynitrile lyase activity"/>
    <property type="evidence" value="ECO:0007669"/>
    <property type="project" value="UniProtKB-EC"/>
</dbReference>
<evidence type="ECO:0000313" key="25">
    <source>
        <dbReference type="Proteomes" id="UP000657918"/>
    </source>
</evidence>
<comment type="catalytic activity">
    <reaction evidence="8">
        <text>a disubstituted aliphatic (S)-hydroxynitrile = a ketone + hydrogen cyanide</text>
        <dbReference type="Rhea" id="RHEA:56592"/>
        <dbReference type="ChEBI" id="CHEBI:17087"/>
        <dbReference type="ChEBI" id="CHEBI:18407"/>
        <dbReference type="ChEBI" id="CHEBI:140597"/>
        <dbReference type="EC" id="4.1.2.47"/>
    </reaction>
</comment>
<comment type="catalytic activity">
    <reaction evidence="11">
        <text>3-formylthiophene + hydrogen cyanide = (2S)-2-hydroxy-2-(thiophen-3-yl)acetonitrile</text>
        <dbReference type="Rhea" id="RHEA:77459"/>
        <dbReference type="ChEBI" id="CHEBI:18407"/>
        <dbReference type="ChEBI" id="CHEBI:87611"/>
        <dbReference type="ChEBI" id="CHEBI:197333"/>
    </reaction>
</comment>
<comment type="catalytic activity">
    <reaction evidence="13">
        <text>cyclohexanecarbaldehyde + hydrogen cyanide = (2S)-2-cyclohexyl-2-hydroxyacetonitrile</text>
        <dbReference type="Rhea" id="RHEA:77423"/>
        <dbReference type="ChEBI" id="CHEBI:18407"/>
        <dbReference type="ChEBI" id="CHEBI:197359"/>
        <dbReference type="ChEBI" id="CHEBI:197360"/>
    </reaction>
</comment>
<feature type="domain" description="AB hydrolase-1" evidence="22">
    <location>
        <begin position="600"/>
        <end position="829"/>
    </location>
</feature>
<comment type="catalytic activity">
    <reaction evidence="10">
        <text>2-methylpropanal + hydrogen cyanide = (2S)-2-hydroxy-3-methylbutanenitrile</text>
        <dbReference type="Rhea" id="RHEA:77403"/>
        <dbReference type="ChEBI" id="CHEBI:18407"/>
        <dbReference type="ChEBI" id="CHEBI:48943"/>
        <dbReference type="ChEBI" id="CHEBI:197354"/>
    </reaction>
</comment>
<dbReference type="EMBL" id="JADGMS010000007">
    <property type="protein sequence ID" value="KAF9678432.1"/>
    <property type="molecule type" value="Genomic_DNA"/>
</dbReference>
<comment type="catalytic activity">
    <reaction evidence="2">
        <text>4-methoxybenzaldehyde + hydrogen cyanide = (2S)-2-hydroxy-2-(4-methoxyphenyl)acetonitrile</text>
        <dbReference type="Rhea" id="RHEA:77447"/>
        <dbReference type="ChEBI" id="CHEBI:18407"/>
        <dbReference type="ChEBI" id="CHEBI:28235"/>
        <dbReference type="ChEBI" id="CHEBI:197328"/>
    </reaction>
</comment>
<dbReference type="PANTHER" id="PTHR10992:SF1066">
    <property type="entry name" value="METHYL JASMONATE ESTERASE 1"/>
    <property type="match status" value="1"/>
</dbReference>
<accession>A0A835JZH0</accession>
<name>A0A835JZH0_9ROSI</name>
<dbReference type="PANTHER" id="PTHR10992">
    <property type="entry name" value="METHYLESTERASE FAMILY MEMBER"/>
    <property type="match status" value="1"/>
</dbReference>
<dbReference type="GO" id="GO:0009696">
    <property type="term" value="P:salicylic acid metabolic process"/>
    <property type="evidence" value="ECO:0007669"/>
    <property type="project" value="TreeGrafter"/>
</dbReference>
<comment type="catalytic activity">
    <reaction evidence="7">
        <text>butan-2-one + hydrogen cyanide = 2-hydroxy-2-methylbutanenitrile</text>
        <dbReference type="Rhea" id="RHEA:77467"/>
        <dbReference type="ChEBI" id="CHEBI:18407"/>
        <dbReference type="ChEBI" id="CHEBI:28398"/>
        <dbReference type="ChEBI" id="CHEBI:60954"/>
    </reaction>
    <physiologicalReaction direction="right-to-left" evidence="7">
        <dbReference type="Rhea" id="RHEA:77469"/>
    </physiologicalReaction>
</comment>
<proteinExistence type="inferred from homology"/>
<evidence type="ECO:0000256" key="5">
    <source>
        <dbReference type="ARBA" id="ARBA00050358"/>
    </source>
</evidence>
<dbReference type="Proteomes" id="UP000657918">
    <property type="component" value="Unassembled WGS sequence"/>
</dbReference>
<feature type="domain" description="AB hydrolase-1" evidence="23">
    <location>
        <begin position="311"/>
        <end position="548"/>
    </location>
</feature>
<evidence type="ECO:0000256" key="12">
    <source>
        <dbReference type="ARBA" id="ARBA00052600"/>
    </source>
</evidence>
<evidence type="ECO:0000259" key="22">
    <source>
        <dbReference type="Pfam" id="PF00561"/>
    </source>
</evidence>
<dbReference type="InterPro" id="IPR045889">
    <property type="entry name" value="MES/HNL"/>
</dbReference>
<keyword evidence="1" id="KW-0456">Lyase</keyword>
<comment type="catalytic activity">
    <reaction evidence="5">
        <text>benzaldehyde + hydrogen cyanide = (S)-mandelonitrile</text>
        <dbReference type="Rhea" id="RHEA:77427"/>
        <dbReference type="ChEBI" id="CHEBI:17169"/>
        <dbReference type="ChEBI" id="CHEBI:18407"/>
        <dbReference type="ChEBI" id="CHEBI:36941"/>
    </reaction>
</comment>
<evidence type="ECO:0000256" key="20">
    <source>
        <dbReference type="ARBA" id="ARBA00079794"/>
    </source>
</evidence>
<dbReference type="GO" id="GO:0009694">
    <property type="term" value="P:jasmonic acid metabolic process"/>
    <property type="evidence" value="ECO:0007669"/>
    <property type="project" value="TreeGrafter"/>
</dbReference>
<comment type="catalytic activity">
    <reaction evidence="6">
        <text>formylthiophene + hydrogen cyanide = (2R)-2-hydroxy-2-(thiophen-2-yl)acetonitrile</text>
        <dbReference type="Rhea" id="RHEA:77455"/>
        <dbReference type="ChEBI" id="CHEBI:18407"/>
        <dbReference type="ChEBI" id="CHEBI:87301"/>
        <dbReference type="ChEBI" id="CHEBI:197332"/>
    </reaction>
</comment>
<evidence type="ECO:0000256" key="13">
    <source>
        <dbReference type="ARBA" id="ARBA00052609"/>
    </source>
</evidence>
<dbReference type="GO" id="GO:0080030">
    <property type="term" value="F:methyl indole-3-acetate esterase activity"/>
    <property type="evidence" value="ECO:0007669"/>
    <property type="project" value="TreeGrafter"/>
</dbReference>
<protein>
    <recommendedName>
        <fullName evidence="17">(S)-hydroxynitrile lyase</fullName>
        <ecNumber evidence="16">4.1.2.47</ecNumber>
    </recommendedName>
    <alternativeName>
        <fullName evidence="18">2-hydroxy-2-methylpropanenitrile lyase</fullName>
    </alternativeName>
    <alternativeName>
        <fullName evidence="19">Acetone cyanohydrin lyase</fullName>
    </alternativeName>
    <alternativeName>
        <fullName evidence="20">Hydroxynitrile lyase</fullName>
    </alternativeName>
</protein>
<feature type="compositionally biased region" description="Polar residues" evidence="21">
    <location>
        <begin position="574"/>
        <end position="583"/>
    </location>
</feature>
<evidence type="ECO:0000256" key="6">
    <source>
        <dbReference type="ARBA" id="ARBA00050608"/>
    </source>
</evidence>
<feature type="domain" description="AB hydrolase-1" evidence="23">
    <location>
        <begin position="7"/>
        <end position="248"/>
    </location>
</feature>
<dbReference type="InterPro" id="IPR000073">
    <property type="entry name" value="AB_hydrolase_1"/>
</dbReference>
<evidence type="ECO:0000259" key="23">
    <source>
        <dbReference type="Pfam" id="PF12697"/>
    </source>
</evidence>
<dbReference type="SUPFAM" id="SSF53474">
    <property type="entry name" value="alpha/beta-Hydrolases"/>
    <property type="match status" value="3"/>
</dbReference>
<evidence type="ECO:0000256" key="16">
    <source>
        <dbReference type="ARBA" id="ARBA00066572"/>
    </source>
</evidence>
<comment type="catalytic activity">
    <reaction evidence="12">
        <text>2,2-dimethylpropanal + hydrogen cyanide = (2S)-2-hydroxy-3,3-dimethylbutanenitrile</text>
        <dbReference type="Rhea" id="RHEA:77407"/>
        <dbReference type="ChEBI" id="CHEBI:18407"/>
        <dbReference type="ChEBI" id="CHEBI:141557"/>
        <dbReference type="ChEBI" id="CHEBI:197355"/>
    </reaction>
</comment>
<comment type="catalytic activity">
    <reaction evidence="14">
        <text>an aromatic (S)-hydroxynitrile = an aromatic aldehyde + hydrogen cyanide</text>
        <dbReference type="Rhea" id="RHEA:54660"/>
        <dbReference type="ChEBI" id="CHEBI:18407"/>
        <dbReference type="ChEBI" id="CHEBI:33855"/>
        <dbReference type="ChEBI" id="CHEBI:138306"/>
        <dbReference type="EC" id="4.1.2.47"/>
    </reaction>
</comment>
<evidence type="ECO:0000256" key="17">
    <source>
        <dbReference type="ARBA" id="ARBA00069221"/>
    </source>
</evidence>
<dbReference type="Gene3D" id="3.40.50.1820">
    <property type="entry name" value="alpha/beta hydrolase"/>
    <property type="match status" value="3"/>
</dbReference>
<comment type="catalytic activity">
    <reaction evidence="3">
        <text>a monosubstituted aliphatic (S)-hydroxynitrile = an aldehyde + hydrogen cyanide</text>
        <dbReference type="Rhea" id="RHEA:56588"/>
        <dbReference type="ChEBI" id="CHEBI:17478"/>
        <dbReference type="ChEBI" id="CHEBI:18407"/>
        <dbReference type="ChEBI" id="CHEBI:140596"/>
        <dbReference type="EC" id="4.1.2.47"/>
    </reaction>
</comment>
<dbReference type="GO" id="GO:0080032">
    <property type="term" value="F:methyl jasmonate esterase activity"/>
    <property type="evidence" value="ECO:0007669"/>
    <property type="project" value="TreeGrafter"/>
</dbReference>
<evidence type="ECO:0000256" key="21">
    <source>
        <dbReference type="SAM" id="MobiDB-lite"/>
    </source>
</evidence>
<evidence type="ECO:0000256" key="19">
    <source>
        <dbReference type="ARBA" id="ARBA00078291"/>
    </source>
</evidence>
<evidence type="ECO:0000256" key="7">
    <source>
        <dbReference type="ARBA" id="ARBA00051647"/>
    </source>
</evidence>
<sequence>MDRQKHFVLVHGACHGAWCWYKVATLLKSAGHKVTALDMAASGVHPKRVEELRDISDYFEPLMEFMTSLPPEERVILVGHSMGGLCISVAMERFPEKIYSAVFAAAIMPGPDLSFTAASEEYVRQMNSFMDSQYIFDNGPNNPPTSLLFGPDCMSIQQYQLSPAEDLTLAMLLLRPHPLFNPEATQEKVCVTKEKYGSVPRVYFICDQDNVTKEALQRWMIENNPPDEVKVVSGSDHMLMFSKPQEMIKMFFNSLSPSVKSIFFPLEICNRQDRLLLFPKPATPSQKLLSTGVSPIACAKLPGNFKTKRHFVLVHGACHGAWCWYKVSAQLKSAGHNVTALDMAASGVHAKQVHELHSFEDYFEPLMEFMESLPPEERVVLVGHSMSGICISVAMERFPEKISASVFAAAVMPGPDLSFKAIAEKSSQRSVPYMDTQFVFGNGPDNPPTALVLGPNYMASRFYRLSPPEDLTLATLLLRPFPIYSSLETEKAVIATKEKYGSVRRIYVVCDEENDPNQTWKIENNPVDEVMVISDSDHMAMFSKPQELCSCLLDIGDRYLLKVMHSRGEKKQNAKTSSPLQSHTIDKPRKMGDSNNQSTHFVLIHGSASGAWAWYKVKTMLEAAGHSVTALDMSASGVNTKTMEEVLTFDQYNEPLIEFMTDLAENEKVVLVGHSLGGLNLAFAMEKFPEKISLAIFVTAFLPDTEHQPSYMLEKFIENTPAVAEGWQSVVSSTAGYETFMRSTAFNLTPPEDLSLQTLLKRSGSLFLESLSKANKFTKERFGSVVRDYVVCTQDLLVIPSLQRFMIEHNDVKEVLEIPADHMAILSKPQELCQCILEFARKHAIVNEINF</sequence>
<dbReference type="EC" id="4.1.2.47" evidence="16"/>
<dbReference type="OrthoDB" id="851202at2759"/>
<keyword evidence="25" id="KW-1185">Reference proteome</keyword>
<evidence type="ECO:0000256" key="15">
    <source>
        <dbReference type="ARBA" id="ARBA00060885"/>
    </source>
</evidence>
<evidence type="ECO:0000256" key="14">
    <source>
        <dbReference type="ARBA" id="ARBA00052826"/>
    </source>
</evidence>
<evidence type="ECO:0000256" key="4">
    <source>
        <dbReference type="ARBA" id="ARBA00050262"/>
    </source>
</evidence>
<dbReference type="InterPro" id="IPR029058">
    <property type="entry name" value="AB_hydrolase_fold"/>
</dbReference>
<gene>
    <name evidence="24" type="ORF">SADUNF_Sadunf07G0034300</name>
</gene>